<dbReference type="PANTHER" id="PTHR46795">
    <property type="entry name" value="ABC TRANSPORTER PERMEASE-RELATED-RELATED"/>
    <property type="match status" value="1"/>
</dbReference>
<dbReference type="PANTHER" id="PTHR46795:SF1">
    <property type="entry name" value="ABC TRANSPORTER PERMEASE PROTEIN"/>
    <property type="match status" value="1"/>
</dbReference>
<keyword evidence="4 6" id="KW-1133">Transmembrane helix</keyword>
<feature type="transmembrane region" description="Helical" evidence="6">
    <location>
        <begin position="113"/>
        <end position="143"/>
    </location>
</feature>
<evidence type="ECO:0000256" key="3">
    <source>
        <dbReference type="ARBA" id="ARBA00022692"/>
    </source>
</evidence>
<feature type="transmembrane region" description="Helical" evidence="6">
    <location>
        <begin position="163"/>
        <end position="181"/>
    </location>
</feature>
<accession>A0ABS2E9G5</accession>
<evidence type="ECO:0000259" key="7">
    <source>
        <dbReference type="Pfam" id="PF02687"/>
    </source>
</evidence>
<feature type="transmembrane region" description="Helical" evidence="6">
    <location>
        <begin position="598"/>
        <end position="619"/>
    </location>
</feature>
<organism evidence="8 9">
    <name type="scientific">Faecalicatena fissicatena</name>
    <dbReference type="NCBI Taxonomy" id="290055"/>
    <lineage>
        <taxon>Bacteria</taxon>
        <taxon>Bacillati</taxon>
        <taxon>Bacillota</taxon>
        <taxon>Clostridia</taxon>
        <taxon>Lachnospirales</taxon>
        <taxon>Lachnospiraceae</taxon>
        <taxon>Faecalicatena</taxon>
    </lineage>
</organism>
<comment type="similarity">
    <text evidence="6">Belongs to the ABC-4 integral membrane protein family.</text>
</comment>
<keyword evidence="3 6" id="KW-0812">Transmembrane</keyword>
<keyword evidence="5 6" id="KW-0472">Membrane</keyword>
<reference evidence="8 9" key="1">
    <citation type="journal article" date="2021" name="Sci. Rep.">
        <title>The distribution of antibiotic resistance genes in chicken gut microbiota commensals.</title>
        <authorList>
            <person name="Juricova H."/>
            <person name="Matiasovicova J."/>
            <person name="Kubasova T."/>
            <person name="Cejkova D."/>
            <person name="Rychlik I."/>
        </authorList>
    </citation>
    <scope>NUCLEOTIDE SEQUENCE [LARGE SCALE GENOMIC DNA]</scope>
    <source>
        <strain evidence="8 9">An773</strain>
    </source>
</reference>
<name>A0ABS2E9G5_9FIRM</name>
<keyword evidence="6" id="KW-0813">Transport</keyword>
<dbReference type="PIRSF" id="PIRSF018968">
    <property type="entry name" value="ABC_permease_BceB"/>
    <property type="match status" value="1"/>
</dbReference>
<feature type="transmembrane region" description="Helical" evidence="6">
    <location>
        <begin position="275"/>
        <end position="294"/>
    </location>
</feature>
<keyword evidence="9" id="KW-1185">Reference proteome</keyword>
<proteinExistence type="inferred from homology"/>
<feature type="domain" description="ABC3 transporter permease C-terminal" evidence="7">
    <location>
        <begin position="67"/>
        <end position="174"/>
    </location>
</feature>
<feature type="transmembrane region" description="Helical" evidence="6">
    <location>
        <begin position="202"/>
        <end position="223"/>
    </location>
</feature>
<evidence type="ECO:0000313" key="8">
    <source>
        <dbReference type="EMBL" id="MBM6738252.1"/>
    </source>
</evidence>
<keyword evidence="2 6" id="KW-1003">Cell membrane</keyword>
<sequence>MNDLMEKARIFLKMVWFNRKNYLLYLLCNSFTIAFLQAFLSIGQNQSFMFSNKIDPMISSNVFAPTVLTILFMILFIPYTYEAFFKSRKQEYAVLMTLGMTEYEIIGTMMAECLVIGVLSFVCASVLGTLLSVFFFFFLRNVIGLSAMGWEFHIDTYTTSGKMYAVVIAIILLLNIIKLIHAQLLDLFKARYKEERKSKGNTAFLIIGLAVILSAAAIMIYNYDLGSTNVWFLSVGIAFIGLSIVFRNFDCTFYKNRNNKWKISLSLVLQYIKSWRLISFISAFLFIVVIFFSAHCAVTFPSFADTALAYSPYDLFYVRSTQVNNMAKSEMTQILDKYGVNVTEEKTLDFLRNESFNILPSNEVNDKFGCEFKVAPGQFIQLFQYDENDGYEHDLQPVKKISVKCRDGSELHLELDGQENKILLNSCRSLADKTLIVNEQDYMKIKENSSEYMCETAVMYQFGDWQTSGTAIRELQESMSKQNSLSEEDQYVYTLSSKIESYETAKQSSEVLAFLLFFVDAMFFATANISIFYKVKSELNDEKHIALNLYRVGITDKEFWNILTKKNGCYYLIPVLSAILIGVFYSYSVNSVYEYGKAGLICGLIVSCILLLVQVLIIWKVTKYEFNPGI</sequence>
<evidence type="ECO:0000256" key="5">
    <source>
        <dbReference type="ARBA" id="ARBA00023136"/>
    </source>
</evidence>
<feature type="transmembrane region" description="Helical" evidence="6">
    <location>
        <begin position="229"/>
        <end position="254"/>
    </location>
</feature>
<feature type="transmembrane region" description="Helical" evidence="6">
    <location>
        <begin position="21"/>
        <end position="42"/>
    </location>
</feature>
<comment type="caution">
    <text evidence="8">The sequence shown here is derived from an EMBL/GenBank/DDBJ whole genome shotgun (WGS) entry which is preliminary data.</text>
</comment>
<gene>
    <name evidence="8" type="ORF">H7U36_09105</name>
</gene>
<feature type="transmembrane region" description="Helical" evidence="6">
    <location>
        <begin position="569"/>
        <end position="586"/>
    </location>
</feature>
<dbReference type="InterPro" id="IPR027022">
    <property type="entry name" value="ABC_permease_BceB-typ"/>
</dbReference>
<dbReference type="InterPro" id="IPR052536">
    <property type="entry name" value="ABC-4_Integral_Memb_Prot"/>
</dbReference>
<dbReference type="EMBL" id="JACLYY010000007">
    <property type="protein sequence ID" value="MBM6738252.1"/>
    <property type="molecule type" value="Genomic_DNA"/>
</dbReference>
<evidence type="ECO:0000256" key="6">
    <source>
        <dbReference type="PIRNR" id="PIRNR018968"/>
    </source>
</evidence>
<evidence type="ECO:0000256" key="1">
    <source>
        <dbReference type="ARBA" id="ARBA00004651"/>
    </source>
</evidence>
<dbReference type="InterPro" id="IPR003838">
    <property type="entry name" value="ABC3_permease_C"/>
</dbReference>
<feature type="transmembrane region" description="Helical" evidence="6">
    <location>
        <begin position="62"/>
        <end position="81"/>
    </location>
</feature>
<dbReference type="RefSeq" id="WP_205156047.1">
    <property type="nucleotide sequence ID" value="NZ_JACLYY010000007.1"/>
</dbReference>
<comment type="subcellular location">
    <subcellularLocation>
        <location evidence="1 6">Cell membrane</location>
        <topology evidence="1 6">Multi-pass membrane protein</topology>
    </subcellularLocation>
</comment>
<feature type="transmembrane region" description="Helical" evidence="6">
    <location>
        <begin position="511"/>
        <end position="533"/>
    </location>
</feature>
<protein>
    <submittedName>
        <fullName evidence="8">FtsX-like permease family protein</fullName>
    </submittedName>
</protein>
<evidence type="ECO:0000256" key="4">
    <source>
        <dbReference type="ARBA" id="ARBA00022989"/>
    </source>
</evidence>
<evidence type="ECO:0000256" key="2">
    <source>
        <dbReference type="ARBA" id="ARBA00022475"/>
    </source>
</evidence>
<dbReference type="Proteomes" id="UP000716906">
    <property type="component" value="Unassembled WGS sequence"/>
</dbReference>
<evidence type="ECO:0000313" key="9">
    <source>
        <dbReference type="Proteomes" id="UP000716906"/>
    </source>
</evidence>
<dbReference type="Pfam" id="PF02687">
    <property type="entry name" value="FtsX"/>
    <property type="match status" value="1"/>
</dbReference>